<dbReference type="Gene3D" id="3.40.50.460">
    <property type="entry name" value="Phosphofructokinase domain"/>
    <property type="match status" value="1"/>
</dbReference>
<dbReference type="InterPro" id="IPR022953">
    <property type="entry name" value="ATP_PFK"/>
</dbReference>
<evidence type="ECO:0000256" key="5">
    <source>
        <dbReference type="ARBA" id="ARBA00022842"/>
    </source>
</evidence>
<proteinExistence type="inferred from homology"/>
<dbReference type="SUPFAM" id="SSF53784">
    <property type="entry name" value="Phosphofructokinase"/>
    <property type="match status" value="1"/>
</dbReference>
<protein>
    <submittedName>
        <fullName evidence="9">6-phosphofructokinase 1</fullName>
    </submittedName>
</protein>
<evidence type="ECO:0000256" key="1">
    <source>
        <dbReference type="ARBA" id="ARBA00001946"/>
    </source>
</evidence>
<reference evidence="9 10" key="1">
    <citation type="submission" date="2019-06" db="EMBL/GenBank/DDBJ databases">
        <title>Sequencing the genomes of 1000 actinobacteria strains.</title>
        <authorList>
            <person name="Klenk H.-P."/>
        </authorList>
    </citation>
    <scope>NUCLEOTIDE SEQUENCE [LARGE SCALE GENOMIC DNA]</scope>
    <source>
        <strain evidence="9 10">DSM 45671</strain>
    </source>
</reference>
<organism evidence="9 10">
    <name type="scientific">Pseudonocardia hierapolitana</name>
    <dbReference type="NCBI Taxonomy" id="1128676"/>
    <lineage>
        <taxon>Bacteria</taxon>
        <taxon>Bacillati</taxon>
        <taxon>Actinomycetota</taxon>
        <taxon>Actinomycetes</taxon>
        <taxon>Pseudonocardiales</taxon>
        <taxon>Pseudonocardiaceae</taxon>
        <taxon>Pseudonocardia</taxon>
    </lineage>
</organism>
<dbReference type="InterPro" id="IPR035966">
    <property type="entry name" value="PKF_sf"/>
</dbReference>
<keyword evidence="4 9" id="KW-0418">Kinase</keyword>
<evidence type="ECO:0000313" key="10">
    <source>
        <dbReference type="Proteomes" id="UP000321261"/>
    </source>
</evidence>
<evidence type="ECO:0000256" key="4">
    <source>
        <dbReference type="ARBA" id="ARBA00022777"/>
    </source>
</evidence>
<keyword evidence="2" id="KW-0808">Transferase</keyword>
<keyword evidence="3" id="KW-0479">Metal-binding</keyword>
<dbReference type="OrthoDB" id="9802503at2"/>
<dbReference type="GO" id="GO:0046872">
    <property type="term" value="F:metal ion binding"/>
    <property type="evidence" value="ECO:0007669"/>
    <property type="project" value="UniProtKB-KW"/>
</dbReference>
<dbReference type="AlphaFoldDB" id="A0A561SJY8"/>
<dbReference type="Gene3D" id="3.40.50.450">
    <property type="match status" value="1"/>
</dbReference>
<accession>A0A561SJY8</accession>
<evidence type="ECO:0000256" key="2">
    <source>
        <dbReference type="ARBA" id="ARBA00022679"/>
    </source>
</evidence>
<dbReference type="Pfam" id="PF00365">
    <property type="entry name" value="PFK"/>
    <property type="match status" value="1"/>
</dbReference>
<comment type="similarity">
    <text evidence="6">Belongs to the phosphofructokinase type A (PFKA) family.</text>
</comment>
<name>A0A561SJY8_9PSEU</name>
<dbReference type="PRINTS" id="PR00476">
    <property type="entry name" value="PHFRCTKINASE"/>
</dbReference>
<evidence type="ECO:0000256" key="7">
    <source>
        <dbReference type="SAM" id="MobiDB-lite"/>
    </source>
</evidence>
<gene>
    <name evidence="9" type="ORF">FHX44_111082</name>
</gene>
<dbReference type="InterPro" id="IPR050929">
    <property type="entry name" value="PFKA"/>
</dbReference>
<dbReference type="InterPro" id="IPR000023">
    <property type="entry name" value="Phosphofructokinase_dom"/>
</dbReference>
<sequence length="386" mass="40107">MRLVIGQTGAPTAVVNRSVAGFLSRAAGHEVLLARGGPDALVRAALDPLPPGGMPADEVERGGSWLGGGRRATTPEDVDVIVSGLAERGVEGLCLIGGNGTMALLDAVARRAAERGLPLRTAGVPKTIDNDLDGVDHAPGYASAARYVSTVVQDIARDHRAMATIEPVRIVETMGRATGWLALAATLPVPGDDEHVVHRVHLPELGFDVEEFLADVAGLVAGRGRALVVVSEGTAADLTAAPVHAANHTTLLVGGVARRLAELVTTRLGLPARGEVLGVAQRCASHLVSASDAAEAVEVGRLAARTLLDRSAPTATMVGLQRRPGPGYRAHHPLVPLADVASRVRTVPERWRHRDPADLGDFHTWLAPLVTTPQAACTAATALEAI</sequence>
<feature type="domain" description="Phosphofructokinase" evidence="8">
    <location>
        <begin position="3"/>
        <end position="301"/>
    </location>
</feature>
<comment type="caution">
    <text evidence="9">The sequence shown here is derived from an EMBL/GenBank/DDBJ whole genome shotgun (WGS) entry which is preliminary data.</text>
</comment>
<evidence type="ECO:0000313" key="9">
    <source>
        <dbReference type="EMBL" id="TWF75198.1"/>
    </source>
</evidence>
<dbReference type="RefSeq" id="WP_147254440.1">
    <property type="nucleotide sequence ID" value="NZ_VIWU01000001.1"/>
</dbReference>
<dbReference type="EMBL" id="VIWU01000001">
    <property type="protein sequence ID" value="TWF75198.1"/>
    <property type="molecule type" value="Genomic_DNA"/>
</dbReference>
<evidence type="ECO:0000259" key="8">
    <source>
        <dbReference type="Pfam" id="PF00365"/>
    </source>
</evidence>
<evidence type="ECO:0000256" key="6">
    <source>
        <dbReference type="ARBA" id="ARBA00038478"/>
    </source>
</evidence>
<dbReference type="Proteomes" id="UP000321261">
    <property type="component" value="Unassembled WGS sequence"/>
</dbReference>
<dbReference type="GO" id="GO:0003872">
    <property type="term" value="F:6-phosphofructokinase activity"/>
    <property type="evidence" value="ECO:0007669"/>
    <property type="project" value="InterPro"/>
</dbReference>
<dbReference type="GO" id="GO:0006002">
    <property type="term" value="P:fructose 6-phosphate metabolic process"/>
    <property type="evidence" value="ECO:0007669"/>
    <property type="project" value="InterPro"/>
</dbReference>
<dbReference type="UniPathway" id="UPA00109">
    <property type="reaction ID" value="UER00182"/>
</dbReference>
<dbReference type="PANTHER" id="PTHR45770">
    <property type="entry name" value="ATP-DEPENDENT 6-PHOSPHOFRUCTOKINASE 1"/>
    <property type="match status" value="1"/>
</dbReference>
<evidence type="ECO:0000256" key="3">
    <source>
        <dbReference type="ARBA" id="ARBA00022723"/>
    </source>
</evidence>
<comment type="cofactor">
    <cofactor evidence="1">
        <name>Mg(2+)</name>
        <dbReference type="ChEBI" id="CHEBI:18420"/>
    </cofactor>
</comment>
<keyword evidence="5" id="KW-0460">Magnesium</keyword>
<feature type="region of interest" description="Disordered" evidence="7">
    <location>
        <begin position="49"/>
        <end position="71"/>
    </location>
</feature>
<keyword evidence="10" id="KW-1185">Reference proteome</keyword>